<organism evidence="2 3">
    <name type="scientific">Huso huso</name>
    <name type="common">Beluga</name>
    <name type="synonym">Acipenser huso</name>
    <dbReference type="NCBI Taxonomy" id="61971"/>
    <lineage>
        <taxon>Eukaryota</taxon>
        <taxon>Metazoa</taxon>
        <taxon>Chordata</taxon>
        <taxon>Craniata</taxon>
        <taxon>Vertebrata</taxon>
        <taxon>Euteleostomi</taxon>
        <taxon>Actinopterygii</taxon>
        <taxon>Chondrostei</taxon>
        <taxon>Acipenseriformes</taxon>
        <taxon>Acipenseridae</taxon>
        <taxon>Huso</taxon>
    </lineage>
</organism>
<comment type="caution">
    <text evidence="2">The sequence shown here is derived from an EMBL/GenBank/DDBJ whole genome shotgun (WGS) entry which is preliminary data.</text>
</comment>
<keyword evidence="3" id="KW-1185">Reference proteome</keyword>
<evidence type="ECO:0000313" key="2">
    <source>
        <dbReference type="EMBL" id="KAK6463869.1"/>
    </source>
</evidence>
<name>A0ABR0Y0N4_HUSHU</name>
<evidence type="ECO:0000256" key="1">
    <source>
        <dbReference type="SAM" id="MobiDB-lite"/>
    </source>
</evidence>
<proteinExistence type="predicted"/>
<evidence type="ECO:0000313" key="3">
    <source>
        <dbReference type="Proteomes" id="UP001369086"/>
    </source>
</evidence>
<gene>
    <name evidence="2" type="ORF">HHUSO_G36863</name>
</gene>
<sequence length="104" mass="12273">MKKRRESMQSEEFPGEDEHSIAKHLDSIRKEITKLRPNIEAICDSMNRIVHTRERMMEKKSTEEVLGLFPFLKPPKLVGTSFYSTMVIDQKLIFLVISMYNHFN</sequence>
<protein>
    <submittedName>
        <fullName evidence="2">Uncharacterized protein</fullName>
    </submittedName>
</protein>
<dbReference type="Proteomes" id="UP001369086">
    <property type="component" value="Unassembled WGS sequence"/>
</dbReference>
<accession>A0ABR0Y0N4</accession>
<feature type="region of interest" description="Disordered" evidence="1">
    <location>
        <begin position="1"/>
        <end position="20"/>
    </location>
</feature>
<dbReference type="EMBL" id="JAHFZB010000357">
    <property type="protein sequence ID" value="KAK6463869.1"/>
    <property type="molecule type" value="Genomic_DNA"/>
</dbReference>
<reference evidence="2 3" key="1">
    <citation type="submission" date="2021-05" db="EMBL/GenBank/DDBJ databases">
        <authorList>
            <person name="Zahm M."/>
            <person name="Klopp C."/>
            <person name="Cabau C."/>
            <person name="Kuhl H."/>
            <person name="Suciu R."/>
            <person name="Ciorpac M."/>
            <person name="Holostenco D."/>
            <person name="Gessner J."/>
            <person name="Wuertz S."/>
            <person name="Hohne C."/>
            <person name="Stock M."/>
            <person name="Gislard M."/>
            <person name="Lluch J."/>
            <person name="Milhes M."/>
            <person name="Lampietro C."/>
            <person name="Lopez Roques C."/>
            <person name="Donnadieu C."/>
            <person name="Du K."/>
            <person name="Schartl M."/>
            <person name="Guiguen Y."/>
        </authorList>
    </citation>
    <scope>NUCLEOTIDE SEQUENCE [LARGE SCALE GENOMIC DNA]</scope>
    <source>
        <strain evidence="2">Hh-F2</strain>
        <tissue evidence="2">Blood</tissue>
    </source>
</reference>